<comment type="caution">
    <text evidence="1">The sequence shown here is derived from an EMBL/GenBank/DDBJ whole genome shotgun (WGS) entry which is preliminary data.</text>
</comment>
<name>A0A1Y4QXP5_9ENTE</name>
<proteinExistence type="predicted"/>
<evidence type="ECO:0000313" key="2">
    <source>
        <dbReference type="Proteomes" id="UP000196074"/>
    </source>
</evidence>
<reference evidence="2" key="1">
    <citation type="submission" date="2017-04" db="EMBL/GenBank/DDBJ databases">
        <title>Function of individual gut microbiota members based on whole genome sequencing of pure cultures obtained from chicken caecum.</title>
        <authorList>
            <person name="Medvecky M."/>
            <person name="Cejkova D."/>
            <person name="Polansky O."/>
            <person name="Karasova D."/>
            <person name="Kubasova T."/>
            <person name="Cizek A."/>
            <person name="Rychlik I."/>
        </authorList>
    </citation>
    <scope>NUCLEOTIDE SEQUENCE [LARGE SCALE GENOMIC DNA]</scope>
    <source>
        <strain evidence="2">An144</strain>
    </source>
</reference>
<gene>
    <name evidence="1" type="ORF">B5E88_07760</name>
</gene>
<accession>A0A1Y4QXP5</accession>
<evidence type="ECO:0000313" key="1">
    <source>
        <dbReference type="EMBL" id="OUQ10084.1"/>
    </source>
</evidence>
<organism evidence="1 2">
    <name type="scientific">Enterococcus cecorum</name>
    <dbReference type="NCBI Taxonomy" id="44008"/>
    <lineage>
        <taxon>Bacteria</taxon>
        <taxon>Bacillati</taxon>
        <taxon>Bacillota</taxon>
        <taxon>Bacilli</taxon>
        <taxon>Lactobacillales</taxon>
        <taxon>Enterococcaceae</taxon>
        <taxon>Enterococcus</taxon>
    </lineage>
</organism>
<dbReference type="Proteomes" id="UP000196074">
    <property type="component" value="Unassembled WGS sequence"/>
</dbReference>
<protein>
    <submittedName>
        <fullName evidence="1">Uncharacterized protein</fullName>
    </submittedName>
</protein>
<sequence length="203" mass="24145">MKSSKYYYSQLMALSSKIGNIIDPFADLGDFDNRTMTFFDEVEDLISTKTNKPYDFFMQEKIKEMRKVYLEYQKALIKELQKDERKSYAETEIEKERIKQEITFLLSLGFNSIQVAKMSGYSESVIRNNYRQSDYNQMNVPTYFSKATVSLQPDLFFFPESVEKEKERGRSILDRASNLKKWQEGDNSWQPNKERQFHQLSLF</sequence>
<dbReference type="RefSeq" id="WP_047339146.1">
    <property type="nucleotide sequence ID" value="NZ_CP144490.1"/>
</dbReference>
<dbReference type="AlphaFoldDB" id="A0A1Y4QXP5"/>
<dbReference type="EMBL" id="NFLC01000013">
    <property type="protein sequence ID" value="OUQ10084.1"/>
    <property type="molecule type" value="Genomic_DNA"/>
</dbReference>